<name>A0A384KUZ3_HALVD</name>
<evidence type="ECO:0000313" key="2">
    <source>
        <dbReference type="Proteomes" id="UP000011532"/>
    </source>
</evidence>
<proteinExistence type="predicted"/>
<dbReference type="AlphaFoldDB" id="A0A384KUZ3"/>
<protein>
    <submittedName>
        <fullName evidence="1">Uncharacterized protein</fullName>
    </submittedName>
</protein>
<reference evidence="1 2" key="2">
    <citation type="journal article" date="2014" name="PLoS Genet.">
        <title>Phylogenetically driven sequencing of extremely halophilic archaea reveals strategies for static and dynamic osmo-response.</title>
        <authorList>
            <person name="Becker E.A."/>
            <person name="Seitzer P.M."/>
            <person name="Tritt A."/>
            <person name="Larsen D."/>
            <person name="Krusor M."/>
            <person name="Yao A.I."/>
            <person name="Wu D."/>
            <person name="Madern D."/>
            <person name="Eisen J.A."/>
            <person name="Darling A.E."/>
            <person name="Facciotti M.T."/>
        </authorList>
    </citation>
    <scope>NUCLEOTIDE SEQUENCE [LARGE SCALE GENOMIC DNA]</scope>
    <source>
        <strain evidence="2">ATCC 29605 / DSM 3757 / JCM 8879 / NBRC 14742 / NCIMB 2012 / VKM B-1768 / DS2</strain>
    </source>
</reference>
<comment type="caution">
    <text evidence="1">The sequence shown here is derived from an EMBL/GenBank/DDBJ whole genome shotgun (WGS) entry which is preliminary data.</text>
</comment>
<dbReference type="EMBL" id="AOHU01000044">
    <property type="protein sequence ID" value="ELY32884.1"/>
    <property type="molecule type" value="Genomic_DNA"/>
</dbReference>
<organism evidence="1 2">
    <name type="scientific">Haloferax volcanii (strain ATCC 29605 / DSM 3757 / JCM 8879 / NBRC 14742 / NCIMB 2012 / VKM B-1768 / DS2)</name>
    <name type="common">Halobacterium volcanii</name>
    <dbReference type="NCBI Taxonomy" id="309800"/>
    <lineage>
        <taxon>Archaea</taxon>
        <taxon>Methanobacteriati</taxon>
        <taxon>Methanobacteriota</taxon>
        <taxon>Stenosarchaea group</taxon>
        <taxon>Halobacteria</taxon>
        <taxon>Halobacteriales</taxon>
        <taxon>Haloferacaceae</taxon>
        <taxon>Haloferax</taxon>
    </lineage>
</organism>
<dbReference type="Proteomes" id="UP000011532">
    <property type="component" value="Unassembled WGS sequence"/>
</dbReference>
<accession>A0A384KUZ3</accession>
<sequence length="115" mass="12453">MDLRDALAVGDVNQDHIWDAADPDREDTEAFIDEARARHVDDEVASVVDTALGHLAEGEVDRASETLRDRFESPCETRRPGVGDVPHPAACHLYEGSDEVIVVETNAGTAAEADD</sequence>
<dbReference type="KEGG" id="hvo:HVO_2445"/>
<reference evidence="2" key="1">
    <citation type="submission" date="2012-11" db="EMBL/GenBank/DDBJ databases">
        <authorList>
            <person name="Becker E.A."/>
            <person name="Seitzer P."/>
            <person name="Tritt A."/>
            <person name="Larsen D."/>
            <person name="Yao A."/>
            <person name="Wu D."/>
            <person name="Darling A."/>
            <person name="Eisen J.A."/>
            <person name="Facciotti M.T."/>
        </authorList>
    </citation>
    <scope>NUCLEOTIDE SEQUENCE [LARGE SCALE GENOMIC DNA]</scope>
    <source>
        <strain evidence="2">ATCC 29605 / DSM 3757 / JCM 8879 / NBRC 14742 / NCIMB 2012 / VKM B-1768 / DS2</strain>
    </source>
</reference>
<gene>
    <name evidence="1" type="ORF">C498_07510</name>
</gene>
<evidence type="ECO:0000313" key="1">
    <source>
        <dbReference type="EMBL" id="ELY32884.1"/>
    </source>
</evidence>